<accession>A0A6J7K428</accession>
<name>A0A6J7K428_9ZZZZ</name>
<sequence length="99" mass="11336">MPRSNRPRRSKGNREEEPLDLTGARLGFKRTEVKRGVVYSVQSTPGNNEDSTKTWTCPHCFIEIRVGTAHVVAWDETRGVETRRHFHTGCWAKFQGPLL</sequence>
<dbReference type="EMBL" id="CAFBNO010000007">
    <property type="protein sequence ID" value="CAB4949659.1"/>
    <property type="molecule type" value="Genomic_DNA"/>
</dbReference>
<evidence type="ECO:0000313" key="2">
    <source>
        <dbReference type="EMBL" id="CAB4949659.1"/>
    </source>
</evidence>
<dbReference type="AlphaFoldDB" id="A0A6J7K428"/>
<feature type="region of interest" description="Disordered" evidence="1">
    <location>
        <begin position="1"/>
        <end position="23"/>
    </location>
</feature>
<gene>
    <name evidence="2" type="ORF">UFOPK3837_00341</name>
</gene>
<organism evidence="2">
    <name type="scientific">freshwater metagenome</name>
    <dbReference type="NCBI Taxonomy" id="449393"/>
    <lineage>
        <taxon>unclassified sequences</taxon>
        <taxon>metagenomes</taxon>
        <taxon>ecological metagenomes</taxon>
    </lineage>
</organism>
<feature type="compositionally biased region" description="Basic residues" evidence="1">
    <location>
        <begin position="1"/>
        <end position="11"/>
    </location>
</feature>
<protein>
    <submittedName>
        <fullName evidence="2">Unannotated protein</fullName>
    </submittedName>
</protein>
<proteinExistence type="predicted"/>
<reference evidence="2" key="1">
    <citation type="submission" date="2020-05" db="EMBL/GenBank/DDBJ databases">
        <authorList>
            <person name="Chiriac C."/>
            <person name="Salcher M."/>
            <person name="Ghai R."/>
            <person name="Kavagutti S V."/>
        </authorList>
    </citation>
    <scope>NUCLEOTIDE SEQUENCE</scope>
</reference>
<evidence type="ECO:0000256" key="1">
    <source>
        <dbReference type="SAM" id="MobiDB-lite"/>
    </source>
</evidence>